<reference evidence="3" key="1">
    <citation type="submission" date="2017-03" db="EMBL/GenBank/DDBJ databases">
        <authorList>
            <person name="Safronova V.I."/>
            <person name="Sazanova A.L."/>
            <person name="Chirak E.R."/>
        </authorList>
    </citation>
    <scope>NUCLEOTIDE SEQUENCE [LARGE SCALE GENOMIC DNA]</scope>
    <source>
        <strain evidence="3">Ach-343</strain>
    </source>
</reference>
<evidence type="ECO:0000313" key="3">
    <source>
        <dbReference type="Proteomes" id="UP000248616"/>
    </source>
</evidence>
<feature type="domain" description="N-acetyltransferase" evidence="1">
    <location>
        <begin position="18"/>
        <end position="193"/>
    </location>
</feature>
<protein>
    <submittedName>
        <fullName evidence="2">GNAT family N-acetyltransferase</fullName>
    </submittedName>
</protein>
<dbReference type="Pfam" id="PF00583">
    <property type="entry name" value="Acetyltransf_1"/>
    <property type="match status" value="1"/>
</dbReference>
<dbReference type="PROSITE" id="PS51186">
    <property type="entry name" value="GNAT"/>
    <property type="match status" value="1"/>
</dbReference>
<dbReference type="SUPFAM" id="SSF55729">
    <property type="entry name" value="Acyl-CoA N-acyltransferases (Nat)"/>
    <property type="match status" value="1"/>
</dbReference>
<evidence type="ECO:0000313" key="2">
    <source>
        <dbReference type="EMBL" id="PZV34365.1"/>
    </source>
</evidence>
<dbReference type="InterPro" id="IPR016181">
    <property type="entry name" value="Acyl_CoA_acyltransferase"/>
</dbReference>
<accession>A0A2W7BU23</accession>
<gene>
    <name evidence="2" type="ORF">B5V02_33010</name>
</gene>
<dbReference type="EMBL" id="MZXV01000075">
    <property type="protein sequence ID" value="PZV34365.1"/>
    <property type="molecule type" value="Genomic_DNA"/>
</dbReference>
<dbReference type="RefSeq" id="WP_111548224.1">
    <property type="nucleotide sequence ID" value="NZ_MZXV01000075.1"/>
</dbReference>
<keyword evidence="3" id="KW-1185">Reference proteome</keyword>
<organism evidence="2 3">
    <name type="scientific">Mesorhizobium kowhaii</name>
    <dbReference type="NCBI Taxonomy" id="1300272"/>
    <lineage>
        <taxon>Bacteria</taxon>
        <taxon>Pseudomonadati</taxon>
        <taxon>Pseudomonadota</taxon>
        <taxon>Alphaproteobacteria</taxon>
        <taxon>Hyphomicrobiales</taxon>
        <taxon>Phyllobacteriaceae</taxon>
        <taxon>Mesorhizobium</taxon>
    </lineage>
</organism>
<dbReference type="InterPro" id="IPR000182">
    <property type="entry name" value="GNAT_dom"/>
</dbReference>
<dbReference type="OrthoDB" id="8894819at2"/>
<keyword evidence="2" id="KW-0808">Transferase</keyword>
<dbReference type="Proteomes" id="UP000248616">
    <property type="component" value="Unassembled WGS sequence"/>
</dbReference>
<evidence type="ECO:0000259" key="1">
    <source>
        <dbReference type="PROSITE" id="PS51186"/>
    </source>
</evidence>
<sequence length="193" mass="21456">MPGRSSASPPGKADGREIRFTEVTRSTRADFENLFEQPGAPKYCWCMAWRHLPSREHVHNDEKKRAMMAIVDAGTPVGILAHLDGKTVGWCSVAPRQAYRRLSRQQDDSEADIWSIVCFYVPRALRGAGLAAALLDAAINHAFAEGASTIEAYPVDQASPSYSFMGFRDMFAARGFHEIGMAGSRRHVMRLER</sequence>
<dbReference type="GO" id="GO:0016747">
    <property type="term" value="F:acyltransferase activity, transferring groups other than amino-acyl groups"/>
    <property type="evidence" value="ECO:0007669"/>
    <property type="project" value="InterPro"/>
</dbReference>
<proteinExistence type="predicted"/>
<dbReference type="AlphaFoldDB" id="A0A2W7BU23"/>
<name>A0A2W7BU23_9HYPH</name>
<comment type="caution">
    <text evidence="2">The sequence shown here is derived from an EMBL/GenBank/DDBJ whole genome shotgun (WGS) entry which is preliminary data.</text>
</comment>
<dbReference type="Gene3D" id="3.40.630.30">
    <property type="match status" value="1"/>
</dbReference>